<dbReference type="InterPro" id="IPR008258">
    <property type="entry name" value="Transglycosylase_SLT_dom_1"/>
</dbReference>
<feature type="signal peptide" evidence="2">
    <location>
        <begin position="1"/>
        <end position="21"/>
    </location>
</feature>
<proteinExistence type="inferred from homology"/>
<dbReference type="PANTHER" id="PTHR37423:SF2">
    <property type="entry name" value="MEMBRANE-BOUND LYTIC MUREIN TRANSGLYCOSYLASE C"/>
    <property type="match status" value="1"/>
</dbReference>
<keyword evidence="2" id="KW-0732">Signal</keyword>
<accession>A0A1F6V946</accession>
<feature type="chain" id="PRO_5009527174" description="Transglycosylase SLT domain-containing protein" evidence="2">
    <location>
        <begin position="22"/>
        <end position="192"/>
    </location>
</feature>
<comment type="similarity">
    <text evidence="1">Belongs to the transglycosylase Slt family.</text>
</comment>
<comment type="caution">
    <text evidence="4">The sequence shown here is derived from an EMBL/GenBank/DDBJ whole genome shotgun (WGS) entry which is preliminary data.</text>
</comment>
<dbReference type="EMBL" id="MFSP01000096">
    <property type="protein sequence ID" value="OGI66059.1"/>
    <property type="molecule type" value="Genomic_DNA"/>
</dbReference>
<evidence type="ECO:0000259" key="3">
    <source>
        <dbReference type="Pfam" id="PF01464"/>
    </source>
</evidence>
<reference evidence="4 5" key="1">
    <citation type="journal article" date="2016" name="Nat. Commun.">
        <title>Thousands of microbial genomes shed light on interconnected biogeochemical processes in an aquifer system.</title>
        <authorList>
            <person name="Anantharaman K."/>
            <person name="Brown C.T."/>
            <person name="Hug L.A."/>
            <person name="Sharon I."/>
            <person name="Castelle C.J."/>
            <person name="Probst A.J."/>
            <person name="Thomas B.C."/>
            <person name="Singh A."/>
            <person name="Wilkins M.J."/>
            <person name="Karaoz U."/>
            <person name="Brodie E.L."/>
            <person name="Williams K.H."/>
            <person name="Hubbard S.S."/>
            <person name="Banfield J.F."/>
        </authorList>
    </citation>
    <scope>NUCLEOTIDE SEQUENCE [LARGE SCALE GENOMIC DNA]</scope>
</reference>
<evidence type="ECO:0000313" key="5">
    <source>
        <dbReference type="Proteomes" id="UP000179076"/>
    </source>
</evidence>
<protein>
    <recommendedName>
        <fullName evidence="3">Transglycosylase SLT domain-containing protein</fullName>
    </recommendedName>
</protein>
<organism evidence="4 5">
    <name type="scientific">Candidatus Muproteobacteria bacterium RBG_16_60_9</name>
    <dbReference type="NCBI Taxonomy" id="1817755"/>
    <lineage>
        <taxon>Bacteria</taxon>
        <taxon>Pseudomonadati</taxon>
        <taxon>Pseudomonadota</taxon>
        <taxon>Candidatus Muproteobacteria</taxon>
    </lineage>
</organism>
<gene>
    <name evidence="4" type="ORF">A2W18_08030</name>
</gene>
<evidence type="ECO:0000313" key="4">
    <source>
        <dbReference type="EMBL" id="OGI66059.1"/>
    </source>
</evidence>
<dbReference type="Pfam" id="PF01464">
    <property type="entry name" value="SLT"/>
    <property type="match status" value="1"/>
</dbReference>
<dbReference type="SUPFAM" id="SSF53955">
    <property type="entry name" value="Lysozyme-like"/>
    <property type="match status" value="1"/>
</dbReference>
<dbReference type="AlphaFoldDB" id="A0A1F6V946"/>
<evidence type="ECO:0000256" key="2">
    <source>
        <dbReference type="SAM" id="SignalP"/>
    </source>
</evidence>
<dbReference type="Gene3D" id="1.10.530.10">
    <property type="match status" value="1"/>
</dbReference>
<feature type="domain" description="Transglycosylase SLT" evidence="3">
    <location>
        <begin position="83"/>
        <end position="174"/>
    </location>
</feature>
<dbReference type="Proteomes" id="UP000179076">
    <property type="component" value="Unassembled WGS sequence"/>
</dbReference>
<name>A0A1F6V946_9PROT</name>
<dbReference type="PANTHER" id="PTHR37423">
    <property type="entry name" value="SOLUBLE LYTIC MUREIN TRANSGLYCOSYLASE-RELATED"/>
    <property type="match status" value="1"/>
</dbReference>
<evidence type="ECO:0000256" key="1">
    <source>
        <dbReference type="ARBA" id="ARBA00007734"/>
    </source>
</evidence>
<dbReference type="InterPro" id="IPR023346">
    <property type="entry name" value="Lysozyme-like_dom_sf"/>
</dbReference>
<sequence length="192" mass="22023">MHSLLRLIASIGFVIALGAAAAEPRAQETDAELREVLVRAVADTESFPDRFDAEVWLLDMSRRLTTKLPDTRYRIDLLKQVHYEAKRAGLQPELVLALIEVESNFNPYAISSAGARGLMQVMPFWLNTIGKPDDSLFRINTNLRYGCTILKFYLDKEKGNLHHALARYNGSRGQRWYPARVDSAWRTRWYPQ</sequence>